<sequence>MRRRARRCSRRGGTTRSPPSTPSTSWSPTPPLSTTTSLPSTAQGGALRPTPTRHRRCSPAPSAPPSSPATAASPPSPYARSASPWSDSDDDKKYPMAVYRRQFEPQKYSVLRGLFTCAVLRSLSLGSVRLTLPAAIALPSLETLLLADVTDHERNMQRLISGCPRLADLTLEACYEMAPLSVAGLALRCCHGLDTVVLDDMSSPSELLQAFELQATALR</sequence>
<feature type="compositionally biased region" description="Basic residues" evidence="1">
    <location>
        <begin position="1"/>
        <end position="10"/>
    </location>
</feature>
<dbReference type="InterPro" id="IPR032675">
    <property type="entry name" value="LRR_dom_sf"/>
</dbReference>
<dbReference type="Pfam" id="PF24758">
    <property type="entry name" value="LRR_At5g56370"/>
    <property type="match status" value="1"/>
</dbReference>
<name>A0A8J8XX10_ORYSJ</name>
<evidence type="ECO:0000313" key="3">
    <source>
        <dbReference type="EMBL" id="EEE64044.1"/>
    </source>
</evidence>
<reference evidence="3" key="1">
    <citation type="journal article" date="2005" name="PLoS Biol.">
        <title>The genomes of Oryza sativa: a history of duplications.</title>
        <authorList>
            <person name="Yu J."/>
            <person name="Wang J."/>
            <person name="Lin W."/>
            <person name="Li S."/>
            <person name="Li H."/>
            <person name="Zhou J."/>
            <person name="Ni P."/>
            <person name="Dong W."/>
            <person name="Hu S."/>
            <person name="Zeng C."/>
            <person name="Zhang J."/>
            <person name="Zhang Y."/>
            <person name="Li R."/>
            <person name="Xu Z."/>
            <person name="Li S."/>
            <person name="Li X."/>
            <person name="Zheng H."/>
            <person name="Cong L."/>
            <person name="Lin L."/>
            <person name="Yin J."/>
            <person name="Geng J."/>
            <person name="Li G."/>
            <person name="Shi J."/>
            <person name="Liu J."/>
            <person name="Lv H."/>
            <person name="Li J."/>
            <person name="Wang J."/>
            <person name="Deng Y."/>
            <person name="Ran L."/>
            <person name="Shi X."/>
            <person name="Wang X."/>
            <person name="Wu Q."/>
            <person name="Li C."/>
            <person name="Ren X."/>
            <person name="Wang J."/>
            <person name="Wang X."/>
            <person name="Li D."/>
            <person name="Liu D."/>
            <person name="Zhang X."/>
            <person name="Ji Z."/>
            <person name="Zhao W."/>
            <person name="Sun Y."/>
            <person name="Zhang Z."/>
            <person name="Bao J."/>
            <person name="Han Y."/>
            <person name="Dong L."/>
            <person name="Ji J."/>
            <person name="Chen P."/>
            <person name="Wu S."/>
            <person name="Liu J."/>
            <person name="Xiao Y."/>
            <person name="Bu D."/>
            <person name="Tan J."/>
            <person name="Yang L."/>
            <person name="Ye C."/>
            <person name="Zhang J."/>
            <person name="Xu J."/>
            <person name="Zhou Y."/>
            <person name="Yu Y."/>
            <person name="Zhang B."/>
            <person name="Zhuang S."/>
            <person name="Wei H."/>
            <person name="Liu B."/>
            <person name="Lei M."/>
            <person name="Yu H."/>
            <person name="Li Y."/>
            <person name="Xu H."/>
            <person name="Wei S."/>
            <person name="He X."/>
            <person name="Fang L."/>
            <person name="Zhang Z."/>
            <person name="Zhang Y."/>
            <person name="Huang X."/>
            <person name="Su Z."/>
            <person name="Tong W."/>
            <person name="Li J."/>
            <person name="Tong Z."/>
            <person name="Li S."/>
            <person name="Ye J."/>
            <person name="Wang L."/>
            <person name="Fang L."/>
            <person name="Lei T."/>
            <person name="Chen C."/>
            <person name="Chen H."/>
            <person name="Xu Z."/>
            <person name="Li H."/>
            <person name="Huang H."/>
            <person name="Zhang F."/>
            <person name="Xu H."/>
            <person name="Li N."/>
            <person name="Zhao C."/>
            <person name="Li S."/>
            <person name="Dong L."/>
            <person name="Huang Y."/>
            <person name="Li L."/>
            <person name="Xi Y."/>
            <person name="Qi Q."/>
            <person name="Li W."/>
            <person name="Zhang B."/>
            <person name="Hu W."/>
            <person name="Zhang Y."/>
            <person name="Tian X."/>
            <person name="Jiao Y."/>
            <person name="Liang X."/>
            <person name="Jin J."/>
            <person name="Gao L."/>
            <person name="Zheng W."/>
            <person name="Hao B."/>
            <person name="Liu S."/>
            <person name="Wang W."/>
            <person name="Yuan L."/>
            <person name="Cao M."/>
            <person name="McDermott J."/>
            <person name="Samudrala R."/>
            <person name="Wang J."/>
            <person name="Wong G.K."/>
            <person name="Yang H."/>
        </authorList>
    </citation>
    <scope>NUCLEOTIDE SEQUENCE [LARGE SCALE GENOMIC DNA]</scope>
</reference>
<organism evidence="3">
    <name type="scientific">Oryza sativa subsp. japonica</name>
    <name type="common">Rice</name>
    <dbReference type="NCBI Taxonomy" id="39947"/>
    <lineage>
        <taxon>Eukaryota</taxon>
        <taxon>Viridiplantae</taxon>
        <taxon>Streptophyta</taxon>
        <taxon>Embryophyta</taxon>
        <taxon>Tracheophyta</taxon>
        <taxon>Spermatophyta</taxon>
        <taxon>Magnoliopsida</taxon>
        <taxon>Liliopsida</taxon>
        <taxon>Poales</taxon>
        <taxon>Poaceae</taxon>
        <taxon>BOP clade</taxon>
        <taxon>Oryzoideae</taxon>
        <taxon>Oryzeae</taxon>
        <taxon>Oryzinae</taxon>
        <taxon>Oryza</taxon>
        <taxon>Oryza sativa</taxon>
    </lineage>
</organism>
<accession>A0A8J8XX10</accession>
<dbReference type="EMBL" id="CM000142">
    <property type="protein sequence ID" value="EEE64044.1"/>
    <property type="molecule type" value="Genomic_DNA"/>
</dbReference>
<dbReference type="SUPFAM" id="SSF52047">
    <property type="entry name" value="RNI-like"/>
    <property type="match status" value="1"/>
</dbReference>
<dbReference type="Proteomes" id="UP000007752">
    <property type="component" value="Chromosome 5"/>
</dbReference>
<gene>
    <name evidence="3" type="ORF">OsJ_18873</name>
</gene>
<protein>
    <recommendedName>
        <fullName evidence="2">F-box/LRR-repeat protein 15/At3g58940/PEG3-like LRR domain-containing protein</fullName>
    </recommendedName>
</protein>
<feature type="compositionally biased region" description="Low complexity" evidence="1">
    <location>
        <begin position="11"/>
        <end position="41"/>
    </location>
</feature>
<evidence type="ECO:0000259" key="2">
    <source>
        <dbReference type="Pfam" id="PF24758"/>
    </source>
</evidence>
<feature type="domain" description="F-box/LRR-repeat protein 15/At3g58940/PEG3-like LRR" evidence="2">
    <location>
        <begin position="105"/>
        <end position="194"/>
    </location>
</feature>
<proteinExistence type="predicted"/>
<feature type="region of interest" description="Disordered" evidence="1">
    <location>
        <begin position="1"/>
        <end position="91"/>
    </location>
</feature>
<dbReference type="InterPro" id="IPR055411">
    <property type="entry name" value="LRR_FXL15/At3g58940/PEG3-like"/>
</dbReference>
<dbReference type="Gene3D" id="3.80.10.10">
    <property type="entry name" value="Ribonuclease Inhibitor"/>
    <property type="match status" value="1"/>
</dbReference>
<reference evidence="3" key="2">
    <citation type="submission" date="2008-12" db="EMBL/GenBank/DDBJ databases">
        <title>Improved gene annotation of the rice (Oryza sativa) genomes.</title>
        <authorList>
            <person name="Wang J."/>
            <person name="Li R."/>
            <person name="Fan W."/>
            <person name="Huang Q."/>
            <person name="Zhang J."/>
            <person name="Zhou Y."/>
            <person name="Hu Y."/>
            <person name="Zi S."/>
            <person name="Li J."/>
            <person name="Ni P."/>
            <person name="Zheng H."/>
            <person name="Zhang Y."/>
            <person name="Zhao M."/>
            <person name="Hao Q."/>
            <person name="McDermott J."/>
            <person name="Samudrala R."/>
            <person name="Kristiansen K."/>
            <person name="Wong G.K.-S."/>
        </authorList>
    </citation>
    <scope>NUCLEOTIDE SEQUENCE</scope>
</reference>
<dbReference type="AlphaFoldDB" id="A0A8J8XX10"/>
<feature type="compositionally biased region" description="Low complexity" evidence="1">
    <location>
        <begin position="68"/>
        <end position="86"/>
    </location>
</feature>
<evidence type="ECO:0000256" key="1">
    <source>
        <dbReference type="SAM" id="MobiDB-lite"/>
    </source>
</evidence>